<dbReference type="PANTHER" id="PTHR43103">
    <property type="entry name" value="NUCLEOSIDE-DIPHOSPHATE-SUGAR EPIMERASE"/>
    <property type="match status" value="1"/>
</dbReference>
<evidence type="ECO:0000259" key="4">
    <source>
        <dbReference type="Pfam" id="PF01370"/>
    </source>
</evidence>
<dbReference type="PANTHER" id="PTHR43103:SF5">
    <property type="entry name" value="4-EPIMERASE, PUTATIVE (AFU_ORTHOLOGUE AFUA_7G00360)-RELATED"/>
    <property type="match status" value="1"/>
</dbReference>
<evidence type="ECO:0000256" key="2">
    <source>
        <dbReference type="ARBA" id="ARBA00023002"/>
    </source>
</evidence>
<reference evidence="5 6" key="1">
    <citation type="submission" date="2016-10" db="EMBL/GenBank/DDBJ databases">
        <title>Genome sequence of Planktotalea frisia SH6-1.</title>
        <authorList>
            <person name="Poehlein A."/>
            <person name="Bakenhus I."/>
            <person name="Voget S."/>
            <person name="Brinkhoff T."/>
            <person name="Simon M."/>
        </authorList>
    </citation>
    <scope>NUCLEOTIDE SEQUENCE [LARGE SCALE GENOMIC DNA]</scope>
    <source>
        <strain evidence="5 6">SH6-1</strain>
    </source>
</reference>
<name>A0A1L9NU53_9RHOB</name>
<keyword evidence="3" id="KW-0520">NAD</keyword>
<dbReference type="AlphaFoldDB" id="A0A1L9NU53"/>
<feature type="domain" description="NAD-dependent epimerase/dehydratase" evidence="4">
    <location>
        <begin position="3"/>
        <end position="159"/>
    </location>
</feature>
<dbReference type="EMBL" id="MLCB01000171">
    <property type="protein sequence ID" value="OJI92713.1"/>
    <property type="molecule type" value="Genomic_DNA"/>
</dbReference>
<dbReference type="InterPro" id="IPR036291">
    <property type="entry name" value="NAD(P)-bd_dom_sf"/>
</dbReference>
<evidence type="ECO:0000313" key="5">
    <source>
        <dbReference type="EMBL" id="OJI92713.1"/>
    </source>
</evidence>
<sequence length="269" mass="30116">MHVLITGAGGHLGRKLFDALDQEVGYSVSGIDIRPVDHPHIHMADLSGDLNWIALLKDVDVIVHLAGDREPAATWSSAIKHNMDATLTLYHHAAAHGVKRVVFASSNWIHGDKRFTDDPLNSATPPGPLNAYGMSKLFGERTGAYFAEYHGLSVICLRIGWTQWTHDNQPGPHMAMGRWGQEMWLSDRDFLNGMRAAIDVKDVQFAALNLMSDNPGMRWDIAETKRVIGYDPQDGSQARVPPMIVLRSWIKGALSFKLARFFENRFPHW</sequence>
<evidence type="ECO:0000256" key="1">
    <source>
        <dbReference type="ARBA" id="ARBA00007637"/>
    </source>
</evidence>
<evidence type="ECO:0000313" key="6">
    <source>
        <dbReference type="Proteomes" id="UP000184514"/>
    </source>
</evidence>
<organism evidence="5 6">
    <name type="scientific">Planktotalea frisia</name>
    <dbReference type="NCBI Taxonomy" id="696762"/>
    <lineage>
        <taxon>Bacteria</taxon>
        <taxon>Pseudomonadati</taxon>
        <taxon>Pseudomonadota</taxon>
        <taxon>Alphaproteobacteria</taxon>
        <taxon>Rhodobacterales</taxon>
        <taxon>Paracoccaceae</taxon>
        <taxon>Planktotalea</taxon>
    </lineage>
</organism>
<dbReference type="InterPro" id="IPR001509">
    <property type="entry name" value="Epimerase_deHydtase"/>
</dbReference>
<dbReference type="STRING" id="696762.PFRI_30890"/>
<dbReference type="GO" id="GO:0016491">
    <property type="term" value="F:oxidoreductase activity"/>
    <property type="evidence" value="ECO:0007669"/>
    <property type="project" value="UniProtKB-KW"/>
</dbReference>
<keyword evidence="6" id="KW-1185">Reference proteome</keyword>
<evidence type="ECO:0000256" key="3">
    <source>
        <dbReference type="ARBA" id="ARBA00023027"/>
    </source>
</evidence>
<protein>
    <submittedName>
        <fullName evidence="5">NAD dependent epimerase/dehydratase family protein</fullName>
    </submittedName>
</protein>
<keyword evidence="2" id="KW-0560">Oxidoreductase</keyword>
<comment type="similarity">
    <text evidence="1">Belongs to the NAD(P)-dependent epimerase/dehydratase family.</text>
</comment>
<dbReference type="Pfam" id="PF01370">
    <property type="entry name" value="Epimerase"/>
    <property type="match status" value="1"/>
</dbReference>
<gene>
    <name evidence="5" type="ORF">PFRI_30890</name>
</gene>
<accession>A0A1L9NU53</accession>
<dbReference type="Proteomes" id="UP000184514">
    <property type="component" value="Unassembled WGS sequence"/>
</dbReference>
<dbReference type="SUPFAM" id="SSF51735">
    <property type="entry name" value="NAD(P)-binding Rossmann-fold domains"/>
    <property type="match status" value="1"/>
</dbReference>
<proteinExistence type="inferred from homology"/>
<dbReference type="RefSeq" id="WP_072631603.1">
    <property type="nucleotide sequence ID" value="NZ_MLCB01000171.1"/>
</dbReference>
<comment type="caution">
    <text evidence="5">The sequence shown here is derived from an EMBL/GenBank/DDBJ whole genome shotgun (WGS) entry which is preliminary data.</text>
</comment>
<dbReference type="CDD" id="cd08946">
    <property type="entry name" value="SDR_e"/>
    <property type="match status" value="1"/>
</dbReference>
<dbReference type="Gene3D" id="3.40.50.720">
    <property type="entry name" value="NAD(P)-binding Rossmann-like Domain"/>
    <property type="match status" value="1"/>
</dbReference>
<dbReference type="OrthoDB" id="367683at2"/>